<reference evidence="1 2" key="1">
    <citation type="journal article" date="2020" name="Mol. Biol. Evol.">
        <title>Distinct Expression and Methylation Patterns for Genes with Different Fates following a Single Whole-Genome Duplication in Flowering Plants.</title>
        <authorList>
            <person name="Shi T."/>
            <person name="Rahmani R.S."/>
            <person name="Gugger P.F."/>
            <person name="Wang M."/>
            <person name="Li H."/>
            <person name="Zhang Y."/>
            <person name="Li Z."/>
            <person name="Wang Q."/>
            <person name="Van de Peer Y."/>
            <person name="Marchal K."/>
            <person name="Chen J."/>
        </authorList>
    </citation>
    <scope>NUCLEOTIDE SEQUENCE [LARGE SCALE GENOMIC DNA]</scope>
    <source>
        <tissue evidence="1">Leaf</tissue>
    </source>
</reference>
<organism evidence="1 2">
    <name type="scientific">Nelumbo nucifera</name>
    <name type="common">Sacred lotus</name>
    <dbReference type="NCBI Taxonomy" id="4432"/>
    <lineage>
        <taxon>Eukaryota</taxon>
        <taxon>Viridiplantae</taxon>
        <taxon>Streptophyta</taxon>
        <taxon>Embryophyta</taxon>
        <taxon>Tracheophyta</taxon>
        <taxon>Spermatophyta</taxon>
        <taxon>Magnoliopsida</taxon>
        <taxon>Proteales</taxon>
        <taxon>Nelumbonaceae</taxon>
        <taxon>Nelumbo</taxon>
    </lineage>
</organism>
<dbReference type="Proteomes" id="UP000607653">
    <property type="component" value="Unassembled WGS sequence"/>
</dbReference>
<dbReference type="EMBL" id="DUZY01000006">
    <property type="protein sequence ID" value="DAD43413.1"/>
    <property type="molecule type" value="Genomic_DNA"/>
</dbReference>
<dbReference type="AlphaFoldDB" id="A0A822ZFQ7"/>
<proteinExistence type="predicted"/>
<comment type="caution">
    <text evidence="1">The sequence shown here is derived from an EMBL/GenBank/DDBJ whole genome shotgun (WGS) entry which is preliminary data.</text>
</comment>
<accession>A0A822ZFQ7</accession>
<evidence type="ECO:0000313" key="1">
    <source>
        <dbReference type="EMBL" id="DAD43413.1"/>
    </source>
</evidence>
<keyword evidence="2" id="KW-1185">Reference proteome</keyword>
<name>A0A822ZFQ7_NELNU</name>
<gene>
    <name evidence="1" type="ORF">HUJ06_001643</name>
</gene>
<evidence type="ECO:0000313" key="2">
    <source>
        <dbReference type="Proteomes" id="UP000607653"/>
    </source>
</evidence>
<protein>
    <submittedName>
        <fullName evidence="1">Uncharacterized protein</fullName>
    </submittedName>
</protein>
<sequence>MEFTLPLERYKEHNMVLHGWTDLTVWRGCPRIAET</sequence>